<dbReference type="AlphaFoldDB" id="A0A8S3AEA8"/>
<dbReference type="Proteomes" id="UP000676336">
    <property type="component" value="Unassembled WGS sequence"/>
</dbReference>
<sequence>MISSSQQFINCSFDKFVEAMKPIIMQYKIEENESLVSVLHECYKDLTQRNSTDANGIQKLIGDLIEAITDNKIGDENEKSAIVFGFCGKIGIKFQELENVIVQHSTVIVDLKKDNAELKAAIVDLTDSANIKECFNYSNDLAKLFIFYYITPLL</sequence>
<proteinExistence type="predicted"/>
<evidence type="ECO:0000313" key="2">
    <source>
        <dbReference type="Proteomes" id="UP000676336"/>
    </source>
</evidence>
<gene>
    <name evidence="1" type="ORF">SMN809_LOCUS43883</name>
</gene>
<organism evidence="1 2">
    <name type="scientific">Rotaria magnacalcarata</name>
    <dbReference type="NCBI Taxonomy" id="392030"/>
    <lineage>
        <taxon>Eukaryota</taxon>
        <taxon>Metazoa</taxon>
        <taxon>Spiralia</taxon>
        <taxon>Gnathifera</taxon>
        <taxon>Rotifera</taxon>
        <taxon>Eurotatoria</taxon>
        <taxon>Bdelloidea</taxon>
        <taxon>Philodinida</taxon>
        <taxon>Philodinidae</taxon>
        <taxon>Rotaria</taxon>
    </lineage>
</organism>
<evidence type="ECO:0000313" key="1">
    <source>
        <dbReference type="EMBL" id="CAF4721722.1"/>
    </source>
</evidence>
<dbReference type="EMBL" id="CAJOBI010130439">
    <property type="protein sequence ID" value="CAF4721722.1"/>
    <property type="molecule type" value="Genomic_DNA"/>
</dbReference>
<comment type="caution">
    <text evidence="1">The sequence shown here is derived from an EMBL/GenBank/DDBJ whole genome shotgun (WGS) entry which is preliminary data.</text>
</comment>
<feature type="non-terminal residue" evidence="1">
    <location>
        <position position="154"/>
    </location>
</feature>
<name>A0A8S3AEA8_9BILA</name>
<accession>A0A8S3AEA8</accession>
<protein>
    <submittedName>
        <fullName evidence="1">Uncharacterized protein</fullName>
    </submittedName>
</protein>
<reference evidence="1" key="1">
    <citation type="submission" date="2021-02" db="EMBL/GenBank/DDBJ databases">
        <authorList>
            <person name="Nowell W R."/>
        </authorList>
    </citation>
    <scope>NUCLEOTIDE SEQUENCE</scope>
</reference>